<dbReference type="PROSITE" id="PS51005">
    <property type="entry name" value="NAC"/>
    <property type="match status" value="1"/>
</dbReference>
<evidence type="ECO:0000256" key="1">
    <source>
        <dbReference type="ARBA" id="ARBA00023015"/>
    </source>
</evidence>
<dbReference type="Pfam" id="PF02365">
    <property type="entry name" value="NAM"/>
    <property type="match status" value="1"/>
</dbReference>
<dbReference type="InParanoid" id="A0A0P0XTZ1"/>
<evidence type="ECO:0000256" key="3">
    <source>
        <dbReference type="ARBA" id="ARBA00023163"/>
    </source>
</evidence>
<sequence length="187" mass="21170">MLVGCYFVPKDPGALRHPQVQARMRPAPRCPQQRLRAYQDPRIPPRPPPWYARFAAPSLPLSFCPLHQSPSSSSSSSSPVMTCVETYIGKEEDGYIYFFNRWQFATKAGNKRRPTQVAKGGTWKASSGSKTVRSKKVGGIDIGQKLTMMFYERRFEGDRNPIKTNWGMHEFTKIIDDSKNQKPGSPC</sequence>
<reference evidence="7" key="1">
    <citation type="journal article" date="2005" name="Nature">
        <title>The map-based sequence of the rice genome.</title>
        <authorList>
            <consortium name="International rice genome sequencing project (IRGSP)"/>
            <person name="Matsumoto T."/>
            <person name="Wu J."/>
            <person name="Kanamori H."/>
            <person name="Katayose Y."/>
            <person name="Fujisawa M."/>
            <person name="Namiki N."/>
            <person name="Mizuno H."/>
            <person name="Yamamoto K."/>
            <person name="Antonio B.A."/>
            <person name="Baba T."/>
            <person name="Sakata K."/>
            <person name="Nagamura Y."/>
            <person name="Aoki H."/>
            <person name="Arikawa K."/>
            <person name="Arita K."/>
            <person name="Bito T."/>
            <person name="Chiden Y."/>
            <person name="Fujitsuka N."/>
            <person name="Fukunaka R."/>
            <person name="Hamada M."/>
            <person name="Harada C."/>
            <person name="Hayashi A."/>
            <person name="Hijishita S."/>
            <person name="Honda M."/>
            <person name="Hosokawa S."/>
            <person name="Ichikawa Y."/>
            <person name="Idonuma A."/>
            <person name="Iijima M."/>
            <person name="Ikeda M."/>
            <person name="Ikeno M."/>
            <person name="Ito K."/>
            <person name="Ito S."/>
            <person name="Ito T."/>
            <person name="Ito Y."/>
            <person name="Ito Y."/>
            <person name="Iwabuchi A."/>
            <person name="Kamiya K."/>
            <person name="Karasawa W."/>
            <person name="Kurita K."/>
            <person name="Katagiri S."/>
            <person name="Kikuta A."/>
            <person name="Kobayashi H."/>
            <person name="Kobayashi N."/>
            <person name="Machita K."/>
            <person name="Maehara T."/>
            <person name="Masukawa M."/>
            <person name="Mizubayashi T."/>
            <person name="Mukai Y."/>
            <person name="Nagasaki H."/>
            <person name="Nagata Y."/>
            <person name="Naito S."/>
            <person name="Nakashima M."/>
            <person name="Nakama Y."/>
            <person name="Nakamichi Y."/>
            <person name="Nakamura M."/>
            <person name="Meguro A."/>
            <person name="Negishi M."/>
            <person name="Ohta I."/>
            <person name="Ohta T."/>
            <person name="Okamoto M."/>
            <person name="Ono N."/>
            <person name="Saji S."/>
            <person name="Sakaguchi M."/>
            <person name="Sakai K."/>
            <person name="Shibata M."/>
            <person name="Shimokawa T."/>
            <person name="Song J."/>
            <person name="Takazaki Y."/>
            <person name="Terasawa K."/>
            <person name="Tsugane M."/>
            <person name="Tsuji K."/>
            <person name="Ueda S."/>
            <person name="Waki K."/>
            <person name="Yamagata H."/>
            <person name="Yamamoto M."/>
            <person name="Yamamoto S."/>
            <person name="Yamane H."/>
            <person name="Yoshiki S."/>
            <person name="Yoshihara R."/>
            <person name="Yukawa K."/>
            <person name="Zhong H."/>
            <person name="Yano M."/>
            <person name="Yuan Q."/>
            <person name="Ouyang S."/>
            <person name="Liu J."/>
            <person name="Jones K.M."/>
            <person name="Gansberger K."/>
            <person name="Moffat K."/>
            <person name="Hill J."/>
            <person name="Bera J."/>
            <person name="Fadrosh D."/>
            <person name="Jin S."/>
            <person name="Johri S."/>
            <person name="Kim M."/>
            <person name="Overton L."/>
            <person name="Reardon M."/>
            <person name="Tsitrin T."/>
            <person name="Vuong H."/>
            <person name="Weaver B."/>
            <person name="Ciecko A."/>
            <person name="Tallon L."/>
            <person name="Jackson J."/>
            <person name="Pai G."/>
            <person name="Aken S.V."/>
            <person name="Utterback T."/>
            <person name="Reidmuller S."/>
            <person name="Feldblyum T."/>
            <person name="Hsiao J."/>
            <person name="Zismann V."/>
            <person name="Iobst S."/>
            <person name="de Vazeille A.R."/>
            <person name="Buell C.R."/>
            <person name="Ying K."/>
            <person name="Li Y."/>
            <person name="Lu T."/>
            <person name="Huang Y."/>
            <person name="Zhao Q."/>
            <person name="Feng Q."/>
            <person name="Zhang L."/>
            <person name="Zhu J."/>
            <person name="Weng Q."/>
            <person name="Mu J."/>
            <person name="Lu Y."/>
            <person name="Fan D."/>
            <person name="Liu Y."/>
            <person name="Guan J."/>
            <person name="Zhang Y."/>
            <person name="Yu S."/>
            <person name="Liu X."/>
            <person name="Zhang Y."/>
            <person name="Hong G."/>
            <person name="Han B."/>
            <person name="Choisne N."/>
            <person name="Demange N."/>
            <person name="Orjeda G."/>
            <person name="Samain S."/>
            <person name="Cattolico L."/>
            <person name="Pelletier E."/>
            <person name="Couloux A."/>
            <person name="Segurens B."/>
            <person name="Wincker P."/>
            <person name="D'Hont A."/>
            <person name="Scarpelli C."/>
            <person name="Weissenbach J."/>
            <person name="Salanoubat M."/>
            <person name="Quetier F."/>
            <person name="Yu Y."/>
            <person name="Kim H.R."/>
            <person name="Rambo T."/>
            <person name="Currie J."/>
            <person name="Collura K."/>
            <person name="Luo M."/>
            <person name="Yang T."/>
            <person name="Ammiraju J.S.S."/>
            <person name="Engler F."/>
            <person name="Soderlund C."/>
            <person name="Wing R.A."/>
            <person name="Palmer L.E."/>
            <person name="de la Bastide M."/>
            <person name="Spiegel L."/>
            <person name="Nascimento L."/>
            <person name="Zutavern T."/>
            <person name="O'Shaughnessy A."/>
            <person name="Dike S."/>
            <person name="Dedhia N."/>
            <person name="Preston R."/>
            <person name="Balija V."/>
            <person name="McCombie W.R."/>
            <person name="Chow T."/>
            <person name="Chen H."/>
            <person name="Chung M."/>
            <person name="Chen C."/>
            <person name="Shaw J."/>
            <person name="Wu H."/>
            <person name="Hsiao K."/>
            <person name="Chao Y."/>
            <person name="Chu M."/>
            <person name="Cheng C."/>
            <person name="Hour A."/>
            <person name="Lee P."/>
            <person name="Lin S."/>
            <person name="Lin Y."/>
            <person name="Liou J."/>
            <person name="Liu S."/>
            <person name="Hsing Y."/>
            <person name="Raghuvanshi S."/>
            <person name="Mohanty A."/>
            <person name="Bharti A.K."/>
            <person name="Gaur A."/>
            <person name="Gupta V."/>
            <person name="Kumar D."/>
            <person name="Ravi V."/>
            <person name="Vij S."/>
            <person name="Kapur A."/>
            <person name="Khurana P."/>
            <person name="Khurana P."/>
            <person name="Khurana J.P."/>
            <person name="Tyagi A.K."/>
            <person name="Gaikwad K."/>
            <person name="Singh A."/>
            <person name="Dalal V."/>
            <person name="Srivastava S."/>
            <person name="Dixit A."/>
            <person name="Pal A.K."/>
            <person name="Ghazi I.A."/>
            <person name="Yadav M."/>
            <person name="Pandit A."/>
            <person name="Bhargava A."/>
            <person name="Sureshbabu K."/>
            <person name="Batra K."/>
            <person name="Sharma T.R."/>
            <person name="Mohapatra T."/>
            <person name="Singh N.K."/>
            <person name="Messing J."/>
            <person name="Nelson A.B."/>
            <person name="Fuks G."/>
            <person name="Kavchok S."/>
            <person name="Keizer G."/>
            <person name="Linton E."/>
            <person name="Llaca V."/>
            <person name="Song R."/>
            <person name="Tanyolac B."/>
            <person name="Young S."/>
            <person name="Ho-Il K."/>
            <person name="Hahn J.H."/>
            <person name="Sangsakoo G."/>
            <person name="Vanavichit A."/>
            <person name="de Mattos Luiz.A.T."/>
            <person name="Zimmer P.D."/>
            <person name="Malone G."/>
            <person name="Dellagostin O."/>
            <person name="de Oliveira A.C."/>
            <person name="Bevan M."/>
            <person name="Bancroft I."/>
            <person name="Minx P."/>
            <person name="Cordum H."/>
            <person name="Wilson R."/>
            <person name="Cheng Z."/>
            <person name="Jin W."/>
            <person name="Jiang J."/>
            <person name="Leong S.A."/>
            <person name="Iwama H."/>
            <person name="Gojobori T."/>
            <person name="Itoh T."/>
            <person name="Niimura Y."/>
            <person name="Fujii Y."/>
            <person name="Habara T."/>
            <person name="Sakai H."/>
            <person name="Sato Y."/>
            <person name="Wilson G."/>
            <person name="Kumar K."/>
            <person name="McCouch S."/>
            <person name="Juretic N."/>
            <person name="Hoen D."/>
            <person name="Wright S."/>
            <person name="Bruskiewich R."/>
            <person name="Bureau T."/>
            <person name="Miyao A."/>
            <person name="Hirochika H."/>
            <person name="Nishikawa T."/>
            <person name="Kadowaki K."/>
            <person name="Sugiura M."/>
            <person name="Burr B."/>
            <person name="Sasaki T."/>
        </authorList>
    </citation>
    <scope>NUCLEOTIDE SEQUENCE [LARGE SCALE GENOMIC DNA]</scope>
    <source>
        <strain evidence="7">cv. Nipponbare</strain>
    </source>
</reference>
<reference evidence="6 7" key="2">
    <citation type="journal article" date="2013" name="Plant Cell Physiol.">
        <title>Rice Annotation Project Database (RAP-DB): an integrative and interactive database for rice genomics.</title>
        <authorList>
            <person name="Sakai H."/>
            <person name="Lee S.S."/>
            <person name="Tanaka T."/>
            <person name="Numa H."/>
            <person name="Kim J."/>
            <person name="Kawahara Y."/>
            <person name="Wakimoto H."/>
            <person name="Yang C.C."/>
            <person name="Iwamoto M."/>
            <person name="Abe T."/>
            <person name="Yamada Y."/>
            <person name="Muto A."/>
            <person name="Inokuchi H."/>
            <person name="Ikemura T."/>
            <person name="Matsumoto T."/>
            <person name="Sasaki T."/>
            <person name="Itoh T."/>
        </authorList>
    </citation>
    <scope>NUCLEOTIDE SEQUENCE [LARGE SCALE GENOMIC DNA]</scope>
    <source>
        <strain evidence="7">cv. Nipponbare</strain>
    </source>
</reference>
<accession>A0A0P0XTZ1</accession>
<evidence type="ECO:0000256" key="2">
    <source>
        <dbReference type="ARBA" id="ARBA00023125"/>
    </source>
</evidence>
<dbReference type="GO" id="GO:0006355">
    <property type="term" value="P:regulation of DNA-templated transcription"/>
    <property type="evidence" value="ECO:0007669"/>
    <property type="project" value="InterPro"/>
</dbReference>
<evidence type="ECO:0000313" key="6">
    <source>
        <dbReference type="EMBL" id="BAT10744.1"/>
    </source>
</evidence>
<dbReference type="Proteomes" id="UP000059680">
    <property type="component" value="Chromosome 10"/>
</dbReference>
<dbReference type="PaxDb" id="39947-A0A0P0XTZ1"/>
<protein>
    <submittedName>
        <fullName evidence="6">Os10g0401550 protein</fullName>
    </submittedName>
</protein>
<reference evidence="6 7" key="3">
    <citation type="journal article" date="2013" name="Rice">
        <title>Improvement of the Oryza sativa Nipponbare reference genome using next generation sequence and optical map data.</title>
        <authorList>
            <person name="Kawahara Y."/>
            <person name="de la Bastide M."/>
            <person name="Hamilton J.P."/>
            <person name="Kanamori H."/>
            <person name="McCombie W.R."/>
            <person name="Ouyang S."/>
            <person name="Schwartz D.C."/>
            <person name="Tanaka T."/>
            <person name="Wu J."/>
            <person name="Zhou S."/>
            <person name="Childs K.L."/>
            <person name="Davidson R.M."/>
            <person name="Lin H."/>
            <person name="Quesada-Ocampo L."/>
            <person name="Vaillancourt B."/>
            <person name="Sakai H."/>
            <person name="Lee S.S."/>
            <person name="Kim J."/>
            <person name="Numa H."/>
            <person name="Itoh T."/>
            <person name="Buell C.R."/>
            <person name="Matsumoto T."/>
        </authorList>
    </citation>
    <scope>NUCLEOTIDE SEQUENCE [LARGE SCALE GENOMIC DNA]</scope>
    <source>
        <strain evidence="7">cv. Nipponbare</strain>
    </source>
</reference>
<organism evidence="6 7">
    <name type="scientific">Oryza sativa subsp. japonica</name>
    <name type="common">Rice</name>
    <dbReference type="NCBI Taxonomy" id="39947"/>
    <lineage>
        <taxon>Eukaryota</taxon>
        <taxon>Viridiplantae</taxon>
        <taxon>Streptophyta</taxon>
        <taxon>Embryophyta</taxon>
        <taxon>Tracheophyta</taxon>
        <taxon>Spermatophyta</taxon>
        <taxon>Magnoliopsida</taxon>
        <taxon>Liliopsida</taxon>
        <taxon>Poales</taxon>
        <taxon>Poaceae</taxon>
        <taxon>BOP clade</taxon>
        <taxon>Oryzoideae</taxon>
        <taxon>Oryzeae</taxon>
        <taxon>Oryzinae</taxon>
        <taxon>Oryza</taxon>
        <taxon>Oryza sativa</taxon>
    </lineage>
</organism>
<keyword evidence="7" id="KW-1185">Reference proteome</keyword>
<dbReference type="InterPro" id="IPR003441">
    <property type="entry name" value="NAC-dom"/>
</dbReference>
<proteinExistence type="predicted"/>
<name>A0A0P0XTZ1_ORYSJ</name>
<dbReference type="Gene3D" id="2.170.150.80">
    <property type="entry name" value="NAC domain"/>
    <property type="match status" value="1"/>
</dbReference>
<dbReference type="AlphaFoldDB" id="A0A0P0XTZ1"/>
<evidence type="ECO:0000256" key="4">
    <source>
        <dbReference type="ARBA" id="ARBA00023242"/>
    </source>
</evidence>
<keyword evidence="2" id="KW-0238">DNA-binding</keyword>
<keyword evidence="3" id="KW-0804">Transcription</keyword>
<gene>
    <name evidence="6" type="ordered locus">Os10g0401550</name>
    <name evidence="6" type="ORF">OSNPB_100401550</name>
</gene>
<dbReference type="SUPFAM" id="SSF101941">
    <property type="entry name" value="NAC domain"/>
    <property type="match status" value="1"/>
</dbReference>
<dbReference type="GO" id="GO:0003677">
    <property type="term" value="F:DNA binding"/>
    <property type="evidence" value="ECO:0007669"/>
    <property type="project" value="UniProtKB-KW"/>
</dbReference>
<keyword evidence="1" id="KW-0805">Transcription regulation</keyword>
<evidence type="ECO:0000259" key="5">
    <source>
        <dbReference type="PROSITE" id="PS51005"/>
    </source>
</evidence>
<keyword evidence="4" id="KW-0539">Nucleus</keyword>
<dbReference type="EMBL" id="AP014966">
    <property type="protein sequence ID" value="BAT10744.1"/>
    <property type="molecule type" value="Genomic_DNA"/>
</dbReference>
<dbReference type="InterPro" id="IPR036093">
    <property type="entry name" value="NAC_dom_sf"/>
</dbReference>
<evidence type="ECO:0000313" key="7">
    <source>
        <dbReference type="Proteomes" id="UP000059680"/>
    </source>
</evidence>
<feature type="domain" description="NAC" evidence="5">
    <location>
        <begin position="48"/>
        <end position="187"/>
    </location>
</feature>